<feature type="transmembrane region" description="Helical" evidence="12">
    <location>
        <begin position="1329"/>
        <end position="1350"/>
    </location>
</feature>
<dbReference type="Gene3D" id="3.40.190.10">
    <property type="entry name" value="Periplasmic binding protein-like II"/>
    <property type="match status" value="4"/>
</dbReference>
<feature type="transmembrane region" description="Helical" evidence="12">
    <location>
        <begin position="1175"/>
        <end position="1193"/>
    </location>
</feature>
<evidence type="ECO:0000256" key="5">
    <source>
        <dbReference type="ARBA" id="ARBA00023065"/>
    </source>
</evidence>
<comment type="subcellular location">
    <subcellularLocation>
        <location evidence="1">Membrane</location>
        <topology evidence="1">Multi-pass membrane protein</topology>
    </subcellularLocation>
</comment>
<feature type="transmembrane region" description="Helical" evidence="12">
    <location>
        <begin position="1145"/>
        <end position="1163"/>
    </location>
</feature>
<accession>A0A251PLV0</accession>
<keyword evidence="8" id="KW-0325">Glycoprotein</keyword>
<evidence type="ECO:0000256" key="11">
    <source>
        <dbReference type="SAM" id="MobiDB-lite"/>
    </source>
</evidence>
<evidence type="ECO:0000313" key="14">
    <source>
        <dbReference type="EMBL" id="ONI12561.1"/>
    </source>
</evidence>
<evidence type="ECO:0000256" key="7">
    <source>
        <dbReference type="ARBA" id="ARBA00023170"/>
    </source>
</evidence>
<dbReference type="SMART" id="SM00079">
    <property type="entry name" value="PBPe"/>
    <property type="match status" value="1"/>
</dbReference>
<evidence type="ECO:0000313" key="15">
    <source>
        <dbReference type="Proteomes" id="UP000006882"/>
    </source>
</evidence>
<dbReference type="PANTHER" id="PTHR18966">
    <property type="entry name" value="IONOTROPIC GLUTAMATE RECEPTOR"/>
    <property type="match status" value="1"/>
</dbReference>
<evidence type="ECO:0000256" key="3">
    <source>
        <dbReference type="ARBA" id="ARBA00022692"/>
    </source>
</evidence>
<dbReference type="SUPFAM" id="SSF53850">
    <property type="entry name" value="Periplasmic binding protein-like II"/>
    <property type="match status" value="2"/>
</dbReference>
<keyword evidence="9" id="KW-1071">Ligand-gated ion channel</keyword>
<evidence type="ECO:0000256" key="1">
    <source>
        <dbReference type="ARBA" id="ARBA00004141"/>
    </source>
</evidence>
<keyword evidence="15" id="KW-1185">Reference proteome</keyword>
<organism evidence="14 15">
    <name type="scientific">Prunus persica</name>
    <name type="common">Peach</name>
    <name type="synonym">Amygdalus persica</name>
    <dbReference type="NCBI Taxonomy" id="3760"/>
    <lineage>
        <taxon>Eukaryota</taxon>
        <taxon>Viridiplantae</taxon>
        <taxon>Streptophyta</taxon>
        <taxon>Embryophyta</taxon>
        <taxon>Tracheophyta</taxon>
        <taxon>Spermatophyta</taxon>
        <taxon>Magnoliopsida</taxon>
        <taxon>eudicotyledons</taxon>
        <taxon>Gunneridae</taxon>
        <taxon>Pentapetalae</taxon>
        <taxon>rosids</taxon>
        <taxon>fabids</taxon>
        <taxon>Rosales</taxon>
        <taxon>Rosaceae</taxon>
        <taxon>Amygdaloideae</taxon>
        <taxon>Amygdaleae</taxon>
        <taxon>Prunus</taxon>
    </lineage>
</organism>
<feature type="compositionally biased region" description="Polar residues" evidence="11">
    <location>
        <begin position="1396"/>
        <end position="1406"/>
    </location>
</feature>
<sequence length="1406" mass="157840">MAVDDFHATGNQRLALHIRNSQREDPLQAALAEELEKIQKDQCRVFVVHLSVPLAAQLFEKAKEMKMMEKDYVWITTDPITSLVNSFNASSISSMQGIIGVKSYFPESGNQFQDFYHTFCRRFRSEHPEEGNNEPGIFAAQAYDAARAVALASTEGSKGRKLLAKLLRSDFHGLSGRIKFTEQNLAPQHVFQIINVVGRSYRELGYWSDGTRFSKTIGEVAINYPSMKDLGPVVWPGEPWYTPKGWTVPIQATTLRIGVPNGSTFKEYVNVEKDSFRNNLSFTGLAIDLFKATLEELPYHLPYELCPFNGGYDSLVEQIHLHKFDAVVGDVAIVSQRYEHAEFTHPYTEAGLVMIVPVMSKTCNKAWLFMRPFTKPMWVLIGAINVYNGFVVWLIERNHCSELKGSVLNQIGSLIWLSFTTLFSLHGGKLHSNLSRMTMVVWLFMALIITQTYTANLASMLTVQQLEPTITDVDALRQSNAMVGYCKGSFVSAYLREVLGIHNIKQFDSVEEYAEALKSEVIAAAFIEAPLAKIFLRKYCKVFMEAGPTFKVGGFGFEKNQSHCLPYLHKMDKFTALLSLIAFVLLFKQRLRVNGITDTTKDDHFMGILGAIVDTSSRIGKEESVAMQIAVEDFFKKSNHGLVLNIRNSKGEPWQAALAARDLIDTHQVQAILGPQTWEEVSLVAEIGTQSHIPIVSLADATPKWETELWTFLVQASPNQLKQMEAIAAMIQSWEWHQVYIRRKRLCSYSKVGAEISHYVALPSLASSWSEHLERLKISQNRVFVVHLSLPLAIELFEKAKRMKMVEKDCVWIITDPFASLVLSLNASTISSMQGIVGVKSYIPKNEPHFRDFHNKFCQRFSLGYPEEDNHEPSIFAAQAYDAAWTVALAMREKKQGRQQILSNILQSDCHGLSGKIQFTDQTISPAHTFQIINVMGESYIELGFWSDGLGFSQTIGESATFSSSMNGLGQVFWPGRARDTPKGWSPPTSANPLKIGVPTRATFKQYLKVEVQQDYSGNNISFSYKGLAIDLFTASLQELPFDLPYKFVPFNGTFDALISRANSFKAVGSIAIVAKRYQHAEFTVPYTEPGMVMIVPVRTRKKAWLFIKPFTNAMWVIIGVTSIYNGFVIWLIERNNCPELKGSISKQIGTMIWLAFSTLFSLNGNKFSSNLSRITMVVWLFMALVITQTYTANLASLLTVSKLEPTVVDEVLLFHPNNIKNFSSGDQYAPAFRSKEISAIFLDRALAKVFLAENCKSFTMTGPTYKNGGFGFAFPRGSQLLPSVSQAMLKVSESGKLQDLENAMLASEKCTDIEPDDEPLSLSLSPSYFWVLFVFTGGTSSMALAIYIFRACISVSEHKAIWKLMMAVMKQWWNKKRRFSRRVSEIAESTPGNPPNASNSQSGEV</sequence>
<feature type="region of interest" description="Disordered" evidence="11">
    <location>
        <begin position="1385"/>
        <end position="1406"/>
    </location>
</feature>
<dbReference type="CDD" id="cd13686">
    <property type="entry name" value="GluR_Plant"/>
    <property type="match status" value="2"/>
</dbReference>
<name>A0A251PLV0_PRUPE</name>
<dbReference type="STRING" id="3760.A0A251PLV0"/>
<feature type="transmembrane region" description="Helical" evidence="12">
    <location>
        <begin position="377"/>
        <end position="395"/>
    </location>
</feature>
<feature type="transmembrane region" description="Helical" evidence="12">
    <location>
        <begin position="1111"/>
        <end position="1133"/>
    </location>
</feature>
<dbReference type="Proteomes" id="UP000006882">
    <property type="component" value="Chromosome G4"/>
</dbReference>
<keyword evidence="5" id="KW-0406">Ion transport</keyword>
<evidence type="ECO:0000256" key="10">
    <source>
        <dbReference type="ARBA" id="ARBA00023303"/>
    </source>
</evidence>
<dbReference type="EMBL" id="CM007654">
    <property type="protein sequence ID" value="ONI12561.1"/>
    <property type="molecule type" value="Genomic_DNA"/>
</dbReference>
<keyword evidence="10" id="KW-0407">Ion channel</keyword>
<keyword evidence="2" id="KW-0813">Transport</keyword>
<dbReference type="Pfam" id="PF01094">
    <property type="entry name" value="ANF_receptor"/>
    <property type="match status" value="2"/>
</dbReference>
<dbReference type="InterPro" id="IPR001828">
    <property type="entry name" value="ANF_lig-bd_rcpt"/>
</dbReference>
<keyword evidence="6 12" id="KW-0472">Membrane</keyword>
<dbReference type="InterPro" id="IPR044440">
    <property type="entry name" value="GABAb_receptor_plant_PBP1"/>
</dbReference>
<dbReference type="Pfam" id="PF00060">
    <property type="entry name" value="Lig_chan"/>
    <property type="match status" value="2"/>
</dbReference>
<feature type="transmembrane region" description="Helical" evidence="12">
    <location>
        <begin position="407"/>
        <end position="427"/>
    </location>
</feature>
<evidence type="ECO:0000256" key="6">
    <source>
        <dbReference type="ARBA" id="ARBA00023136"/>
    </source>
</evidence>
<evidence type="ECO:0000256" key="4">
    <source>
        <dbReference type="ARBA" id="ARBA00022989"/>
    </source>
</evidence>
<dbReference type="Gramene" id="ONI12561">
    <property type="protein sequence ID" value="ONI12561"/>
    <property type="gene ID" value="PRUPE_4G171700"/>
</dbReference>
<dbReference type="FunFam" id="3.40.190.10:FF:000054">
    <property type="entry name" value="Glutamate receptor"/>
    <property type="match status" value="1"/>
</dbReference>
<dbReference type="eggNOG" id="KOG1052">
    <property type="taxonomic scope" value="Eukaryota"/>
</dbReference>
<dbReference type="GO" id="GO:0015276">
    <property type="term" value="F:ligand-gated monoatomic ion channel activity"/>
    <property type="evidence" value="ECO:0000318"/>
    <property type="project" value="GO_Central"/>
</dbReference>
<dbReference type="InterPro" id="IPR015683">
    <property type="entry name" value="Ionotropic_Glu_rcpt"/>
</dbReference>
<protein>
    <recommendedName>
        <fullName evidence="13">Ionotropic glutamate receptor C-terminal domain-containing protein</fullName>
    </recommendedName>
</protein>
<dbReference type="CDD" id="cd19990">
    <property type="entry name" value="PBP1_GABAb_receptor_plant"/>
    <property type="match status" value="1"/>
</dbReference>
<evidence type="ECO:0000256" key="9">
    <source>
        <dbReference type="ARBA" id="ARBA00023286"/>
    </source>
</evidence>
<dbReference type="SUPFAM" id="SSF53822">
    <property type="entry name" value="Periplasmic binding protein-like I"/>
    <property type="match status" value="2"/>
</dbReference>
<reference evidence="14 15" key="1">
    <citation type="journal article" date="2013" name="Nat. Genet.">
        <title>The high-quality draft genome of peach (Prunus persica) identifies unique patterns of genetic diversity, domestication and genome evolution.</title>
        <authorList>
            <consortium name="International Peach Genome Initiative"/>
            <person name="Verde I."/>
            <person name="Abbott A.G."/>
            <person name="Scalabrin S."/>
            <person name="Jung S."/>
            <person name="Shu S."/>
            <person name="Marroni F."/>
            <person name="Zhebentyayeva T."/>
            <person name="Dettori M.T."/>
            <person name="Grimwood J."/>
            <person name="Cattonaro F."/>
            <person name="Zuccolo A."/>
            <person name="Rossini L."/>
            <person name="Jenkins J."/>
            <person name="Vendramin E."/>
            <person name="Meisel L.A."/>
            <person name="Decroocq V."/>
            <person name="Sosinski B."/>
            <person name="Prochnik S."/>
            <person name="Mitros T."/>
            <person name="Policriti A."/>
            <person name="Cipriani G."/>
            <person name="Dondini L."/>
            <person name="Ficklin S."/>
            <person name="Goodstein D.M."/>
            <person name="Xuan P."/>
            <person name="Del Fabbro C."/>
            <person name="Aramini V."/>
            <person name="Copetti D."/>
            <person name="Gonzalez S."/>
            <person name="Horner D.S."/>
            <person name="Falchi R."/>
            <person name="Lucas S."/>
            <person name="Mica E."/>
            <person name="Maldonado J."/>
            <person name="Lazzari B."/>
            <person name="Bielenberg D."/>
            <person name="Pirona R."/>
            <person name="Miculan M."/>
            <person name="Barakat A."/>
            <person name="Testolin R."/>
            <person name="Stella A."/>
            <person name="Tartarini S."/>
            <person name="Tonutti P."/>
            <person name="Arus P."/>
            <person name="Orellana A."/>
            <person name="Wells C."/>
            <person name="Main D."/>
            <person name="Vizzotto G."/>
            <person name="Silva H."/>
            <person name="Salamini F."/>
            <person name="Schmutz J."/>
            <person name="Morgante M."/>
            <person name="Rokhsar D.S."/>
        </authorList>
    </citation>
    <scope>NUCLEOTIDE SEQUENCE [LARGE SCALE GENOMIC DNA]</scope>
    <source>
        <strain evidence="15">cv. Nemared</strain>
    </source>
</reference>
<evidence type="ECO:0000259" key="13">
    <source>
        <dbReference type="SMART" id="SM00079"/>
    </source>
</evidence>
<evidence type="ECO:0000256" key="2">
    <source>
        <dbReference type="ARBA" id="ARBA00022448"/>
    </source>
</evidence>
<dbReference type="InterPro" id="IPR001320">
    <property type="entry name" value="Iontro_rcpt_C"/>
</dbReference>
<dbReference type="GO" id="GO:0005886">
    <property type="term" value="C:plasma membrane"/>
    <property type="evidence" value="ECO:0000318"/>
    <property type="project" value="GO_Central"/>
</dbReference>
<keyword evidence="3 12" id="KW-0812">Transmembrane</keyword>
<evidence type="ECO:0000256" key="8">
    <source>
        <dbReference type="ARBA" id="ARBA00023180"/>
    </source>
</evidence>
<keyword evidence="7" id="KW-0675">Receptor</keyword>
<dbReference type="FunFam" id="1.10.287.70:FF:000172">
    <property type="entry name" value="Glutamate receptor"/>
    <property type="match status" value="2"/>
</dbReference>
<gene>
    <name evidence="14" type="ORF">PRUPE_4G171700</name>
</gene>
<feature type="transmembrane region" description="Helical" evidence="12">
    <location>
        <begin position="439"/>
        <end position="458"/>
    </location>
</feature>
<feature type="domain" description="Ionotropic glutamate receptor C-terminal" evidence="13">
    <location>
        <begin position="995"/>
        <end position="1308"/>
    </location>
</feature>
<dbReference type="InterPro" id="IPR028082">
    <property type="entry name" value="Peripla_BP_I"/>
</dbReference>
<evidence type="ECO:0000256" key="12">
    <source>
        <dbReference type="SAM" id="Phobius"/>
    </source>
</evidence>
<keyword evidence="4 12" id="KW-1133">Transmembrane helix</keyword>
<dbReference type="Gene3D" id="1.10.287.70">
    <property type="match status" value="2"/>
</dbReference>
<dbReference type="GO" id="GO:0038023">
    <property type="term" value="F:signaling receptor activity"/>
    <property type="evidence" value="ECO:0000318"/>
    <property type="project" value="GO_Central"/>
</dbReference>
<proteinExistence type="predicted"/>
<dbReference type="Gene3D" id="3.40.50.2300">
    <property type="match status" value="5"/>
</dbReference>